<organism evidence="1 2">
    <name type="scientific">Dendrolimus kikuchii</name>
    <dbReference type="NCBI Taxonomy" id="765133"/>
    <lineage>
        <taxon>Eukaryota</taxon>
        <taxon>Metazoa</taxon>
        <taxon>Ecdysozoa</taxon>
        <taxon>Arthropoda</taxon>
        <taxon>Hexapoda</taxon>
        <taxon>Insecta</taxon>
        <taxon>Pterygota</taxon>
        <taxon>Neoptera</taxon>
        <taxon>Endopterygota</taxon>
        <taxon>Lepidoptera</taxon>
        <taxon>Glossata</taxon>
        <taxon>Ditrysia</taxon>
        <taxon>Bombycoidea</taxon>
        <taxon>Lasiocampidae</taxon>
        <taxon>Dendrolimus</taxon>
    </lineage>
</organism>
<dbReference type="EMBL" id="CM034391">
    <property type="protein sequence ID" value="KAJ0181491.1"/>
    <property type="molecule type" value="Genomic_DNA"/>
</dbReference>
<reference evidence="1 2" key="1">
    <citation type="journal article" date="2021" name="Front. Genet.">
        <title>Chromosome-Level Genome Assembly Reveals Significant Gene Expansion in the Toll and IMD Signaling Pathways of Dendrolimus kikuchii.</title>
        <authorList>
            <person name="Zhou J."/>
            <person name="Wu P."/>
            <person name="Xiong Z."/>
            <person name="Liu N."/>
            <person name="Zhao N."/>
            <person name="Ji M."/>
            <person name="Qiu Y."/>
            <person name="Yang B."/>
        </authorList>
    </citation>
    <scope>NUCLEOTIDE SEQUENCE [LARGE SCALE GENOMIC DNA]</scope>
    <source>
        <strain evidence="1">Ann1</strain>
    </source>
</reference>
<accession>A0ACC1DCG0</accession>
<comment type="caution">
    <text evidence="1">The sequence shown here is derived from an EMBL/GenBank/DDBJ whole genome shotgun (WGS) entry which is preliminary data.</text>
</comment>
<name>A0ACC1DCG0_9NEOP</name>
<protein>
    <submittedName>
        <fullName evidence="1">Uncharacterized protein</fullName>
    </submittedName>
</protein>
<gene>
    <name evidence="1" type="ORF">K1T71_003576</name>
</gene>
<dbReference type="Proteomes" id="UP000824533">
    <property type="component" value="Linkage Group LG05"/>
</dbReference>
<evidence type="ECO:0000313" key="1">
    <source>
        <dbReference type="EMBL" id="KAJ0181491.1"/>
    </source>
</evidence>
<proteinExistence type="predicted"/>
<keyword evidence="2" id="KW-1185">Reference proteome</keyword>
<sequence>MEAAREAATTMFTPRSRRPELPARLSQDISHKRALRRLWARTRCPVLKARLNALTAQVSEAVKTWRGEIWESVIDRVSEHATDLHSLNRALQRTPIPTYPLLDAQGQRRFAPMDRAEILADHLETQFQPHPVPAGVSEEIREHHQRVEREATEFLSRPHEPLGGEAFISPAEVRKAALRLPRRKAPGCDGTPTEALRFLPRRGFAALARLFNGILRTSHFPDAWKTGKVVMLPKPGKDRRLPASYRPVTLQPHLAKLFERLLLRRLVPHIEPRAEQFGFRSSHSTTLQLVRVLHHLATALNGGRDSVAVFLDVEKAFDRVWHKGLIYKLLNTTTPHAITKLIASFLHGRDFYVSVEQTVTSQKRTISAGVPQGSCLSPALYGLYTDDIPTLEGSLRPGESDIMLALYADDSAYIATSMNADHAARRMQRMLDKIPAWLDRWRMAVNVGKTAALPVTRRRIMPKQLQLRGQEIEWQTSVQYLGAHIDRSLSMRLQVEKAVNNTRAARALLRPVLSSSLPLRTKIGVYKTYLRSRLTYAAPAWYALCSASNKKLLQKQQNITLRMCTDAGRYVRNDVIARDTGVPSVEDFVVMSARRMFDRADNCRHTHLNGIAPLHARPPEGGKKTWLSTPRDLIRRD</sequence>
<evidence type="ECO:0000313" key="2">
    <source>
        <dbReference type="Proteomes" id="UP000824533"/>
    </source>
</evidence>